<comment type="caution">
    <text evidence="2">The sequence shown here is derived from an EMBL/GenBank/DDBJ whole genome shotgun (WGS) entry which is preliminary data.</text>
</comment>
<dbReference type="Proteomes" id="UP000483362">
    <property type="component" value="Unassembled WGS sequence"/>
</dbReference>
<feature type="signal peptide" evidence="1">
    <location>
        <begin position="1"/>
        <end position="19"/>
    </location>
</feature>
<sequence length="906" mass="99778">MKKFFSIFLLASVAFLLQATVVDQSTALQLVKSLYGERADSVNYYVGSVEKYVNKYYSPVNTDEAASIDWLSGSDEKWLIAVDEQPLLRWGHDCSYFYIPKEVDSSKEIPHFRVKGSLIPHSLKLQCAEKNIALNLPHRAMRLAQASGFKPLESNPAATDTKVIILMGNDGINYWQYDWDMCSQIYQLFTQKYLISKDNINIFASDGGNNLNHDLDFDGSNENVQEATLDNLYNFFKSMSKESVEKKHVFVFYIGGSLVGENYLNAEFTFDDRIPAIYVKEWFREMPNNIFSLLICCSQSEGLQEVIQGENMVITTDNNSIRSDSRTSNAEFLRYWIDAMAGVDRSSGASLGNEADTNLDGKVTMKEAFNYSAYNASYPSYNNPTCVSTPKKLADELAFNNSDLPSRFYSLYIRDNEQDKGDNTSTGLVTWNSPDIWVRNNADGFENQSSQPLNKQDEIYVYVRVNNAGPAEYQHDNKQVDLFWKPKTLGLGNDSLYFSLDSWLGTQPLTTSISPQGSLINEFVCHMPKSLLNSSDIVGDVLPFDLMAIIAPPNETDTFDFPEGTDPVLGPESKNVAVNRMTVIDPTLGKTMVRKNGTQLEPYQRTTLPISIMNPKTGTQSYSIEVMADKPSKDHNAFTNSNIALKVGDDLHNAWIAGGGQSQDVDIDKTDGTAFVLKGTDSKIQNILLPQGKMFDAKLVFDFKMISASEDGEHVFHLLLKDAGGNIVDAESFKYLFKSATGTGTISGPGIVVTNNADEGCALEATNVAPESECQWYDPSASLISEGKKVVLGTDFKTGEYLLATTNKPNGTTEFVTTTLNGTNSILSVSPNPVGNQANVTLALPAKQGSAIRLTSVSQSQPAIELALVPGEKSCILDTSSLTAGAYVVNLLVNGDVADSVQVIKK</sequence>
<name>A0A6L5XBC5_9BACT</name>
<protein>
    <submittedName>
        <fullName evidence="2">Uncharacterized protein</fullName>
    </submittedName>
</protein>
<dbReference type="RefSeq" id="WP_154326878.1">
    <property type="nucleotide sequence ID" value="NZ_CP045696.1"/>
</dbReference>
<proteinExistence type="predicted"/>
<keyword evidence="3" id="KW-1185">Reference proteome</keyword>
<organism evidence="2 3">
    <name type="scientific">Sodaliphilus pleomorphus</name>
    <dbReference type="NCBI Taxonomy" id="2606626"/>
    <lineage>
        <taxon>Bacteria</taxon>
        <taxon>Pseudomonadati</taxon>
        <taxon>Bacteroidota</taxon>
        <taxon>Bacteroidia</taxon>
        <taxon>Bacteroidales</taxon>
        <taxon>Muribaculaceae</taxon>
        <taxon>Sodaliphilus</taxon>
    </lineage>
</organism>
<keyword evidence="1" id="KW-0732">Signal</keyword>
<feature type="chain" id="PRO_5026828699" evidence="1">
    <location>
        <begin position="20"/>
        <end position="906"/>
    </location>
</feature>
<evidence type="ECO:0000256" key="1">
    <source>
        <dbReference type="SAM" id="SignalP"/>
    </source>
</evidence>
<reference evidence="2 3" key="1">
    <citation type="submission" date="2019-08" db="EMBL/GenBank/DDBJ databases">
        <title>In-depth cultivation of the pig gut microbiome towards novel bacterial diversity and tailored functional studies.</title>
        <authorList>
            <person name="Wylensek D."/>
            <person name="Hitch T.C.A."/>
            <person name="Clavel T."/>
        </authorList>
    </citation>
    <scope>NUCLEOTIDE SEQUENCE [LARGE SCALE GENOMIC DNA]</scope>
    <source>
        <strain evidence="2 3">Oil-RF-744-WCA-WT-10</strain>
    </source>
</reference>
<dbReference type="EMBL" id="VULT01000002">
    <property type="protein sequence ID" value="MSS16553.1"/>
    <property type="molecule type" value="Genomic_DNA"/>
</dbReference>
<dbReference type="AlphaFoldDB" id="A0A6L5XBC5"/>
<evidence type="ECO:0000313" key="2">
    <source>
        <dbReference type="EMBL" id="MSS16553.1"/>
    </source>
</evidence>
<evidence type="ECO:0000313" key="3">
    <source>
        <dbReference type="Proteomes" id="UP000483362"/>
    </source>
</evidence>
<accession>A0A6L5XBC5</accession>
<gene>
    <name evidence="2" type="ORF">FYJ29_02015</name>
</gene>